<keyword evidence="2 5" id="KW-0812">Transmembrane</keyword>
<evidence type="ECO:0000256" key="2">
    <source>
        <dbReference type="ARBA" id="ARBA00022692"/>
    </source>
</evidence>
<feature type="domain" description="Fatty acid hydroxylase" evidence="6">
    <location>
        <begin position="85"/>
        <end position="220"/>
    </location>
</feature>
<dbReference type="EMBL" id="RRYP01012238">
    <property type="protein sequence ID" value="TNV77248.1"/>
    <property type="molecule type" value="Genomic_DNA"/>
</dbReference>
<dbReference type="GO" id="GO:0016020">
    <property type="term" value="C:membrane"/>
    <property type="evidence" value="ECO:0007669"/>
    <property type="project" value="UniProtKB-SubCell"/>
</dbReference>
<feature type="transmembrane region" description="Helical" evidence="5">
    <location>
        <begin position="41"/>
        <end position="59"/>
    </location>
</feature>
<sequence length="246" mass="29428">MIYWLDHPWFEQFKIQKDQAWYWKVDEKEWRERLIKTIQSLCFNNLVMVPFFLTIGVLQHDFQPEYSYKVEDLPSAWTFLWQTYVLVIIEDQIFTASHRLLHTPWFYKHIHKQHHTYTLSIGLCAEYSHPLEFFLGNILPLTIPATLINLTVGMHYWTMMWITAQRIASTTIGHSGYDFPFEPTELYPFKAYARYHDFHHGKNQNGNYGGGVILSDYIMGWNKEYYEHLDNKVYKGKGSPESKKKN</sequence>
<dbReference type="InterPro" id="IPR050307">
    <property type="entry name" value="Sterol_Desaturase_Related"/>
</dbReference>
<evidence type="ECO:0000256" key="4">
    <source>
        <dbReference type="ARBA" id="ARBA00023136"/>
    </source>
</evidence>
<dbReference type="Pfam" id="PF04116">
    <property type="entry name" value="FA_hydroxylase"/>
    <property type="match status" value="1"/>
</dbReference>
<name>A0A8J8NLX1_HALGN</name>
<evidence type="ECO:0000313" key="8">
    <source>
        <dbReference type="Proteomes" id="UP000785679"/>
    </source>
</evidence>
<dbReference type="PANTHER" id="PTHR11863">
    <property type="entry name" value="STEROL DESATURASE"/>
    <property type="match status" value="1"/>
</dbReference>
<dbReference type="GO" id="GO:0008610">
    <property type="term" value="P:lipid biosynthetic process"/>
    <property type="evidence" value="ECO:0007669"/>
    <property type="project" value="InterPro"/>
</dbReference>
<proteinExistence type="predicted"/>
<evidence type="ECO:0000256" key="5">
    <source>
        <dbReference type="SAM" id="Phobius"/>
    </source>
</evidence>
<dbReference type="InterPro" id="IPR006694">
    <property type="entry name" value="Fatty_acid_hydroxylase"/>
</dbReference>
<feature type="transmembrane region" description="Helical" evidence="5">
    <location>
        <begin position="138"/>
        <end position="157"/>
    </location>
</feature>
<evidence type="ECO:0000256" key="3">
    <source>
        <dbReference type="ARBA" id="ARBA00022989"/>
    </source>
</evidence>
<keyword evidence="8" id="KW-1185">Reference proteome</keyword>
<evidence type="ECO:0000313" key="7">
    <source>
        <dbReference type="EMBL" id="TNV77248.1"/>
    </source>
</evidence>
<comment type="subcellular location">
    <subcellularLocation>
        <location evidence="1">Membrane</location>
    </subcellularLocation>
</comment>
<dbReference type="GO" id="GO:0016491">
    <property type="term" value="F:oxidoreductase activity"/>
    <property type="evidence" value="ECO:0007669"/>
    <property type="project" value="InterPro"/>
</dbReference>
<dbReference type="Proteomes" id="UP000785679">
    <property type="component" value="Unassembled WGS sequence"/>
</dbReference>
<dbReference type="OrthoDB" id="448852at2759"/>
<accession>A0A8J8NLX1</accession>
<organism evidence="7 8">
    <name type="scientific">Halteria grandinella</name>
    <dbReference type="NCBI Taxonomy" id="5974"/>
    <lineage>
        <taxon>Eukaryota</taxon>
        <taxon>Sar</taxon>
        <taxon>Alveolata</taxon>
        <taxon>Ciliophora</taxon>
        <taxon>Intramacronucleata</taxon>
        <taxon>Spirotrichea</taxon>
        <taxon>Stichotrichia</taxon>
        <taxon>Sporadotrichida</taxon>
        <taxon>Halteriidae</taxon>
        <taxon>Halteria</taxon>
    </lineage>
</organism>
<reference evidence="7" key="1">
    <citation type="submission" date="2019-06" db="EMBL/GenBank/DDBJ databases">
        <authorList>
            <person name="Zheng W."/>
        </authorList>
    </citation>
    <scope>NUCLEOTIDE SEQUENCE</scope>
    <source>
        <strain evidence="7">QDHG01</strain>
    </source>
</reference>
<gene>
    <name evidence="7" type="ORF">FGO68_gene3187</name>
</gene>
<evidence type="ECO:0000259" key="6">
    <source>
        <dbReference type="Pfam" id="PF04116"/>
    </source>
</evidence>
<protein>
    <recommendedName>
        <fullName evidence="6">Fatty acid hydroxylase domain-containing protein</fullName>
    </recommendedName>
</protein>
<comment type="caution">
    <text evidence="7">The sequence shown here is derived from an EMBL/GenBank/DDBJ whole genome shotgun (WGS) entry which is preliminary data.</text>
</comment>
<dbReference type="GO" id="GO:0005506">
    <property type="term" value="F:iron ion binding"/>
    <property type="evidence" value="ECO:0007669"/>
    <property type="project" value="InterPro"/>
</dbReference>
<keyword evidence="4 5" id="KW-0472">Membrane</keyword>
<evidence type="ECO:0000256" key="1">
    <source>
        <dbReference type="ARBA" id="ARBA00004370"/>
    </source>
</evidence>
<keyword evidence="3 5" id="KW-1133">Transmembrane helix</keyword>
<dbReference type="AlphaFoldDB" id="A0A8J8NLX1"/>